<dbReference type="SUPFAM" id="SSF54593">
    <property type="entry name" value="Glyoxalase/Bleomycin resistance protein/Dihydroxybiphenyl dioxygenase"/>
    <property type="match status" value="1"/>
</dbReference>
<dbReference type="Pfam" id="PF00903">
    <property type="entry name" value="Glyoxalase"/>
    <property type="match status" value="1"/>
</dbReference>
<dbReference type="CDD" id="cd07253">
    <property type="entry name" value="GLOD5"/>
    <property type="match status" value="1"/>
</dbReference>
<evidence type="ECO:0000259" key="2">
    <source>
        <dbReference type="PROSITE" id="PS51819"/>
    </source>
</evidence>
<dbReference type="InterPro" id="IPR029068">
    <property type="entry name" value="Glyas_Bleomycin-R_OHBP_Dase"/>
</dbReference>
<evidence type="ECO:0000313" key="4">
    <source>
        <dbReference type="Proteomes" id="UP000249056"/>
    </source>
</evidence>
<evidence type="ECO:0000313" key="3">
    <source>
        <dbReference type="EMBL" id="RAL68616.1"/>
    </source>
</evidence>
<dbReference type="PROSITE" id="PS51819">
    <property type="entry name" value="VOC"/>
    <property type="match status" value="1"/>
</dbReference>
<dbReference type="InterPro" id="IPR050383">
    <property type="entry name" value="GlyoxalaseI/FosfomycinResist"/>
</dbReference>
<sequence>MPSKPAAHITSLDHLVLTVTSIPRTTQWYEANLGMQSEQFVSNATPDITRHSLLFGSQKINLHEVGKEFEPKAQNVRDGSADLCFLTDDDVKDVRKRLIDAGVEMVDLSPEKTDEGIVNRTGARGKLRSVYCRDPDGNLIEISNYT</sequence>
<accession>A0A395J8Q5</accession>
<organism evidence="3 4">
    <name type="scientific">Monilinia fructigena</name>
    <dbReference type="NCBI Taxonomy" id="38457"/>
    <lineage>
        <taxon>Eukaryota</taxon>
        <taxon>Fungi</taxon>
        <taxon>Dikarya</taxon>
        <taxon>Ascomycota</taxon>
        <taxon>Pezizomycotina</taxon>
        <taxon>Leotiomycetes</taxon>
        <taxon>Helotiales</taxon>
        <taxon>Sclerotiniaceae</taxon>
        <taxon>Monilinia</taxon>
    </lineage>
</organism>
<dbReference type="PANTHER" id="PTHR21366">
    <property type="entry name" value="GLYOXALASE FAMILY PROTEIN"/>
    <property type="match status" value="1"/>
</dbReference>
<dbReference type="Proteomes" id="UP000249056">
    <property type="component" value="Unassembled WGS sequence"/>
</dbReference>
<feature type="domain" description="VOC" evidence="2">
    <location>
        <begin position="11"/>
        <end position="145"/>
    </location>
</feature>
<dbReference type="InterPro" id="IPR037523">
    <property type="entry name" value="VOC_core"/>
</dbReference>
<comment type="caution">
    <text evidence="3">The sequence shown here is derived from an EMBL/GenBank/DDBJ whole genome shotgun (WGS) entry which is preliminary data.</text>
</comment>
<dbReference type="AlphaFoldDB" id="A0A395J8Q5"/>
<dbReference type="PANTHER" id="PTHR21366:SF14">
    <property type="entry name" value="GLYOXALASE DOMAIN-CONTAINING PROTEIN 5"/>
    <property type="match status" value="1"/>
</dbReference>
<dbReference type="EMBL" id="QKRW01000001">
    <property type="protein sequence ID" value="RAL68616.1"/>
    <property type="molecule type" value="Genomic_DNA"/>
</dbReference>
<dbReference type="InterPro" id="IPR004360">
    <property type="entry name" value="Glyas_Fos-R_dOase_dom"/>
</dbReference>
<evidence type="ECO:0000256" key="1">
    <source>
        <dbReference type="ARBA" id="ARBA00010363"/>
    </source>
</evidence>
<keyword evidence="4" id="KW-1185">Reference proteome</keyword>
<name>A0A395J8Q5_9HELO</name>
<reference evidence="3 4" key="1">
    <citation type="submission" date="2018-06" db="EMBL/GenBank/DDBJ databases">
        <title>Genome Sequence of the Brown Rot Fungal Pathogen Monilinia fructigena.</title>
        <authorList>
            <person name="Landi L."/>
            <person name="De Miccolis Angelini R.M."/>
            <person name="Pollastro S."/>
            <person name="Abate D."/>
            <person name="Faretra F."/>
            <person name="Romanazzi G."/>
        </authorList>
    </citation>
    <scope>NUCLEOTIDE SEQUENCE [LARGE SCALE GENOMIC DNA]</scope>
    <source>
        <strain evidence="3 4">Mfrg269</strain>
    </source>
</reference>
<protein>
    <recommendedName>
        <fullName evidence="2">VOC domain-containing protein</fullName>
    </recommendedName>
</protein>
<proteinExistence type="inferred from homology"/>
<dbReference type="OrthoDB" id="5371818at2759"/>
<dbReference type="Gene3D" id="3.10.180.10">
    <property type="entry name" value="2,3-Dihydroxybiphenyl 1,2-Dioxygenase, domain 1"/>
    <property type="match status" value="1"/>
</dbReference>
<gene>
    <name evidence="3" type="ORF">DID88_007329</name>
</gene>
<comment type="similarity">
    <text evidence="1">Belongs to the glyoxalase I family.</text>
</comment>